<sequence length="67" mass="7409">MLFGISTSELHHANRASIPPDLQLLSHTAMHPNGSACPAIVHKSHPSDTAYKRLKSLKIGLEETKHW</sequence>
<gene>
    <name evidence="1" type="ORF">CPSG_07272</name>
</gene>
<evidence type="ECO:0000313" key="1">
    <source>
        <dbReference type="EMBL" id="EFW16222.1"/>
    </source>
</evidence>
<proteinExistence type="predicted"/>
<dbReference type="AlphaFoldDB" id="E9DBS0"/>
<dbReference type="EMBL" id="GL636498">
    <property type="protein sequence ID" value="EFW16222.1"/>
    <property type="molecule type" value="Genomic_DNA"/>
</dbReference>
<name>E9DBS0_COCPS</name>
<protein>
    <submittedName>
        <fullName evidence="1">Uncharacterized protein</fullName>
    </submittedName>
</protein>
<keyword evidence="2" id="KW-1185">Reference proteome</keyword>
<organism evidence="2">
    <name type="scientific">Coccidioides posadasii (strain RMSCC 757 / Silveira)</name>
    <name type="common">Valley fever fungus</name>
    <dbReference type="NCBI Taxonomy" id="443226"/>
    <lineage>
        <taxon>Eukaryota</taxon>
        <taxon>Fungi</taxon>
        <taxon>Dikarya</taxon>
        <taxon>Ascomycota</taxon>
        <taxon>Pezizomycotina</taxon>
        <taxon>Eurotiomycetes</taxon>
        <taxon>Eurotiomycetidae</taxon>
        <taxon>Onygenales</taxon>
        <taxon>Onygenaceae</taxon>
        <taxon>Coccidioides</taxon>
    </lineage>
</organism>
<dbReference type="HOGENOM" id="CLU_2812160_0_0_1"/>
<dbReference type="Proteomes" id="UP000002497">
    <property type="component" value="Unassembled WGS sequence"/>
</dbReference>
<accession>E9DBS0</accession>
<evidence type="ECO:0000313" key="2">
    <source>
        <dbReference type="Proteomes" id="UP000002497"/>
    </source>
</evidence>
<reference evidence="2" key="2">
    <citation type="submission" date="2010-03" db="EMBL/GenBank/DDBJ databases">
        <title>The genome sequence of Coccidioides posadasii strain Silveira.</title>
        <authorList>
            <consortium name="The Broad Institute Genome Sequencing Center for Infectious Disease"/>
            <person name="Neafsey D."/>
            <person name="Orbach M."/>
            <person name="Henn M.R."/>
            <person name="Cole G.T."/>
            <person name="Galgiani J."/>
            <person name="Gardner M.J."/>
            <person name="Kirkland T.N."/>
            <person name="Taylor J.W."/>
            <person name="Young S.K."/>
            <person name="Zeng Q."/>
            <person name="Koehrsen M."/>
            <person name="Alvarado L."/>
            <person name="Berlin A."/>
            <person name="Borenstein D."/>
            <person name="Chapman S.B."/>
            <person name="Chen Z."/>
            <person name="Engels R."/>
            <person name="Freedman E."/>
            <person name="Gellesch M."/>
            <person name="Goldberg J."/>
            <person name="Griggs A."/>
            <person name="Gujja S."/>
            <person name="Heilman E."/>
            <person name="Heiman D."/>
            <person name="Howarth C."/>
            <person name="Jen D."/>
            <person name="Larson L."/>
            <person name="Mehta T."/>
            <person name="Neiman D."/>
            <person name="Park D."/>
            <person name="Pearson M."/>
            <person name="Richards J."/>
            <person name="Roberts A."/>
            <person name="Saif S."/>
            <person name="Shea T."/>
            <person name="Shenoy N."/>
            <person name="Sisk P."/>
            <person name="Stolte C."/>
            <person name="Sykes S."/>
            <person name="Walk T."/>
            <person name="White J."/>
            <person name="Yandava C."/>
            <person name="Haas B."/>
            <person name="Nusbaum C."/>
            <person name="Birren B."/>
        </authorList>
    </citation>
    <scope>NUCLEOTIDE SEQUENCE [LARGE SCALE GENOMIC DNA]</scope>
    <source>
        <strain evidence="2">RMSCC 757 / Silveira</strain>
    </source>
</reference>
<dbReference type="VEuPathDB" id="FungiDB:CPSG_07272"/>
<reference evidence="2" key="1">
    <citation type="journal article" date="2010" name="Genome Res.">
        <title>Population genomic sequencing of Coccidioides fungi reveals recent hybridization and transposon control.</title>
        <authorList>
            <person name="Neafsey D.E."/>
            <person name="Barker B.M."/>
            <person name="Sharpton T.J."/>
            <person name="Stajich J.E."/>
            <person name="Park D.J."/>
            <person name="Whiston E."/>
            <person name="Hung C.-Y."/>
            <person name="McMahan C."/>
            <person name="White J."/>
            <person name="Sykes S."/>
            <person name="Heiman D."/>
            <person name="Young S."/>
            <person name="Zeng Q."/>
            <person name="Abouelleil A."/>
            <person name="Aftuck L."/>
            <person name="Bessette D."/>
            <person name="Brown A."/>
            <person name="FitzGerald M."/>
            <person name="Lui A."/>
            <person name="Macdonald J.P."/>
            <person name="Priest M."/>
            <person name="Orbach M.J."/>
            <person name="Galgiani J.N."/>
            <person name="Kirkland T.N."/>
            <person name="Cole G.T."/>
            <person name="Birren B.W."/>
            <person name="Henn M.R."/>
            <person name="Taylor J.W."/>
            <person name="Rounsley S.D."/>
        </authorList>
    </citation>
    <scope>NUCLEOTIDE SEQUENCE [LARGE SCALE GENOMIC DNA]</scope>
    <source>
        <strain evidence="2">RMSCC 757 / Silveira</strain>
    </source>
</reference>